<keyword evidence="9" id="KW-1048">Host nucleus</keyword>
<evidence type="ECO:0000256" key="8">
    <source>
        <dbReference type="ARBA" id="ARBA00022561"/>
    </source>
</evidence>
<dbReference type="KEGG" id="vg:65247004"/>
<evidence type="ECO:0000256" key="16">
    <source>
        <dbReference type="ARBA" id="ARBA00046628"/>
    </source>
</evidence>
<evidence type="ECO:0000256" key="13">
    <source>
        <dbReference type="ARBA" id="ARBA00023086"/>
    </source>
</evidence>
<dbReference type="Pfam" id="PF05733">
    <property type="entry name" value="Tenui_N"/>
    <property type="match status" value="1"/>
</dbReference>
<dbReference type="GO" id="GO:0044177">
    <property type="term" value="C:host cell Golgi apparatus"/>
    <property type="evidence" value="ECO:0007669"/>
    <property type="project" value="UniProtKB-SubCell"/>
</dbReference>
<organism evidence="18 19">
    <name type="scientific">La Gloria virus</name>
    <dbReference type="NCBI Taxonomy" id="2559110"/>
    <lineage>
        <taxon>Viruses</taxon>
        <taxon>Riboviria</taxon>
        <taxon>Orthornavirae</taxon>
        <taxon>Negarnaviricota</taxon>
        <taxon>Polyploviricotina</taxon>
        <taxon>Bunyaviricetes</taxon>
        <taxon>Hareavirales</taxon>
        <taxon>Phenuiviridae</taxon>
        <taxon>Phlebovirus</taxon>
        <taxon>Phlebovirus gloriaense</taxon>
    </lineage>
</organism>
<proteinExistence type="inferred from homology"/>
<keyword evidence="14" id="KW-1035">Host cytoplasm</keyword>
<accession>A0A482KCM7</accession>
<evidence type="ECO:0000256" key="3">
    <source>
        <dbReference type="ARBA" id="ARBA00004192"/>
    </source>
</evidence>
<dbReference type="GO" id="GO:0044172">
    <property type="term" value="C:host cell endoplasmic reticulum-Golgi intermediate compartment"/>
    <property type="evidence" value="ECO:0007669"/>
    <property type="project" value="UniProtKB-SubCell"/>
</dbReference>
<sequence length="245" mass="27387">MSDYQKIAVQFASEELDHGVIHEWVNEFAYQGFDARVVLKMLQEKGGDDWKHDAKKMIVLALTRGNKPVKMMKKMSEEGKKEVERLVRVYGLKSGNPARNDLTLSRVAAALAGWTCQATVVVQEFMPVTGKQMDARSPNYPRPMMHPSFAGLIDPSIPINAYSDIVAAHMLFLVEFSKTINPNLRGLPLAEIEKTFSQPMNAAIHSTFMTHPQRRMLMQSLGIIDENAKPAKAVVAAANVYRSLD</sequence>
<name>A0A482KCM7_9VIRU</name>
<dbReference type="EMBL" id="MK524334">
    <property type="protein sequence ID" value="QBQ01751.1"/>
    <property type="molecule type" value="Genomic_RNA"/>
</dbReference>
<evidence type="ECO:0000256" key="5">
    <source>
        <dbReference type="ARBA" id="ARBA00004452"/>
    </source>
</evidence>
<evidence type="ECO:0000256" key="4">
    <source>
        <dbReference type="ARBA" id="ARBA00004328"/>
    </source>
</evidence>
<dbReference type="PIRSF" id="PIRSF003953">
    <property type="entry name" value="N_PhelboV"/>
    <property type="match status" value="1"/>
</dbReference>
<evidence type="ECO:0000256" key="10">
    <source>
        <dbReference type="ARBA" id="ARBA00022812"/>
    </source>
</evidence>
<comment type="similarity">
    <text evidence="6 17">Belongs to the phlebovirus nucleocapsid protein family.</text>
</comment>
<dbReference type="RefSeq" id="YP_010086194.1">
    <property type="nucleotide sequence ID" value="NC_055398.1"/>
</dbReference>
<keyword evidence="10" id="KW-1040">Host Golgi apparatus</keyword>
<reference evidence="18" key="1">
    <citation type="journal article" date="2019" name="J. Gen. Virol.">
        <title>Diverse novel phleboviruses in Lutzomyia sandflies from the Panama Canal area, Central Panama.</title>
        <authorList>
            <person name="Marklewitz M."/>
            <person name="Dutari L.C."/>
            <person name="Paraskevopoulou S."/>
            <person name="Page R.A."/>
            <person name="Loaiza J.R."/>
            <person name="Junglen S."/>
        </authorList>
    </citation>
    <scope>NUCLEOTIDE SEQUENCE [LARGE SCALE GENOMIC DNA]</scope>
    <source>
        <strain evidence="18">SP0584-PA-2014</strain>
    </source>
</reference>
<keyword evidence="19" id="KW-1185">Reference proteome</keyword>
<protein>
    <recommendedName>
        <fullName evidence="7 17">Nucleoprotein</fullName>
    </recommendedName>
</protein>
<evidence type="ECO:0000256" key="2">
    <source>
        <dbReference type="ARBA" id="ARBA00004147"/>
    </source>
</evidence>
<keyword evidence="8 17" id="KW-0167">Capsid protein</keyword>
<dbReference type="Proteomes" id="UP000502830">
    <property type="component" value="Genome"/>
</dbReference>
<evidence type="ECO:0000256" key="17">
    <source>
        <dbReference type="PIRNR" id="PIRNR003953"/>
    </source>
</evidence>
<evidence type="ECO:0000256" key="14">
    <source>
        <dbReference type="ARBA" id="ARBA00023200"/>
    </source>
</evidence>
<keyword evidence="11 17" id="KW-0946">Virion</keyword>
<keyword evidence="13 17" id="KW-0543">Viral nucleoprotein</keyword>
<dbReference type="GO" id="GO:0003723">
    <property type="term" value="F:RNA binding"/>
    <property type="evidence" value="ECO:0007669"/>
    <property type="project" value="UniProtKB-UniRule"/>
</dbReference>
<dbReference type="InterPro" id="IPR009522">
    <property type="entry name" value="Capsid_Phlebovir/Tenuivir"/>
</dbReference>
<evidence type="ECO:0000256" key="9">
    <source>
        <dbReference type="ARBA" id="ARBA00022562"/>
    </source>
</evidence>
<keyword evidence="15 17" id="KW-0687">Ribonucleoprotein</keyword>
<evidence type="ECO:0000256" key="1">
    <source>
        <dbReference type="ARBA" id="ARBA00004136"/>
    </source>
</evidence>
<evidence type="ECO:0000313" key="18">
    <source>
        <dbReference type="EMBL" id="QBQ01751.1"/>
    </source>
</evidence>
<dbReference type="GO" id="GO:0042025">
    <property type="term" value="C:host cell nucleus"/>
    <property type="evidence" value="ECO:0007669"/>
    <property type="project" value="UniProtKB-SubCell"/>
</dbReference>
<evidence type="ECO:0000256" key="7">
    <source>
        <dbReference type="ARBA" id="ARBA00014389"/>
    </source>
</evidence>
<keyword evidence="12 17" id="KW-0694">RNA-binding</keyword>
<evidence type="ECO:0000256" key="11">
    <source>
        <dbReference type="ARBA" id="ARBA00022844"/>
    </source>
</evidence>
<evidence type="ECO:0000256" key="15">
    <source>
        <dbReference type="ARBA" id="ARBA00023274"/>
    </source>
</evidence>
<dbReference type="GeneID" id="65247004"/>
<evidence type="ECO:0000313" key="19">
    <source>
        <dbReference type="Proteomes" id="UP000502830"/>
    </source>
</evidence>
<gene>
    <name evidence="18" type="primary">N</name>
</gene>
<evidence type="ECO:0000256" key="12">
    <source>
        <dbReference type="ARBA" id="ARBA00022884"/>
    </source>
</evidence>
<evidence type="ECO:0000256" key="6">
    <source>
        <dbReference type="ARBA" id="ARBA00005299"/>
    </source>
</evidence>
<dbReference type="InterPro" id="IPR015971">
    <property type="entry name" value="Nucleocapsid_Phlebovirus"/>
</dbReference>
<dbReference type="GO" id="GO:0019013">
    <property type="term" value="C:viral nucleocapsid"/>
    <property type="evidence" value="ECO:0007669"/>
    <property type="project" value="UniProtKB-UniRule"/>
</dbReference>
<dbReference type="GO" id="GO:1990904">
    <property type="term" value="C:ribonucleoprotein complex"/>
    <property type="evidence" value="ECO:0007669"/>
    <property type="project" value="UniProtKB-KW"/>
</dbReference>
<comment type="subunit">
    <text evidence="16">Homodimer. Homohexamer; ring-shaped, necessary to form the nucleocapsid. Homopentamers; opened pentamers in solution. Binds to viral genomic RNA. Interacts with glycoprotein Gn; this interaction allows packaging of nucleocapsids into virions.</text>
</comment>
<comment type="subcellular location">
    <subcellularLocation>
        <location evidence="1">Host Golgi apparatus</location>
    </subcellularLocation>
    <subcellularLocation>
        <location evidence="3">Host cytoplasm</location>
    </subcellularLocation>
    <subcellularLocation>
        <location evidence="5">Host endoplasmic reticulum-Golgi intermediate compartment</location>
    </subcellularLocation>
    <subcellularLocation>
        <location evidence="2">Host nucleus</location>
    </subcellularLocation>
    <subcellularLocation>
        <location evidence="4 17">Virion</location>
    </subcellularLocation>
</comment>